<name>A0A9R0AYR7_CYPCA</name>
<feature type="transmembrane region" description="Helical" evidence="4">
    <location>
        <begin position="624"/>
        <end position="655"/>
    </location>
</feature>
<protein>
    <submittedName>
        <fullName evidence="6">Uncharacterized protein LOC109069365</fullName>
    </submittedName>
</protein>
<evidence type="ECO:0000256" key="2">
    <source>
        <dbReference type="ARBA" id="ARBA00023134"/>
    </source>
</evidence>
<dbReference type="Proteomes" id="UP001155660">
    <property type="component" value="Chromosome A6"/>
</dbReference>
<evidence type="ECO:0000256" key="3">
    <source>
        <dbReference type="SAM" id="MobiDB-lite"/>
    </source>
</evidence>
<evidence type="ECO:0000259" key="5">
    <source>
        <dbReference type="PROSITE" id="PS51720"/>
    </source>
</evidence>
<dbReference type="FunFam" id="3.40.50.300:FF:002274">
    <property type="entry name" value="Si:dkeyp-69e1.8"/>
    <property type="match status" value="1"/>
</dbReference>
<dbReference type="KEGG" id="ccar:109069365"/>
<feature type="region of interest" description="Disordered" evidence="3">
    <location>
        <begin position="550"/>
        <end position="582"/>
    </location>
</feature>
<keyword evidence="4" id="KW-1133">Transmembrane helix</keyword>
<evidence type="ECO:0000256" key="4">
    <source>
        <dbReference type="SAM" id="Phobius"/>
    </source>
</evidence>
<dbReference type="AlphaFoldDB" id="A0A9R0AYR7"/>
<dbReference type="GO" id="GO:0005525">
    <property type="term" value="F:GTP binding"/>
    <property type="evidence" value="ECO:0007669"/>
    <property type="project" value="UniProtKB-KW"/>
</dbReference>
<proteinExistence type="predicted"/>
<organism evidence="6">
    <name type="scientific">Cyprinus carpio</name>
    <name type="common">Common carp</name>
    <dbReference type="NCBI Taxonomy" id="7962"/>
    <lineage>
        <taxon>Eukaryota</taxon>
        <taxon>Metazoa</taxon>
        <taxon>Chordata</taxon>
        <taxon>Craniata</taxon>
        <taxon>Vertebrata</taxon>
        <taxon>Euteleostomi</taxon>
        <taxon>Actinopterygii</taxon>
        <taxon>Neopterygii</taxon>
        <taxon>Teleostei</taxon>
        <taxon>Ostariophysi</taxon>
        <taxon>Cypriniformes</taxon>
        <taxon>Cyprinidae</taxon>
        <taxon>Cyprininae</taxon>
        <taxon>Cyprinus</taxon>
    </lineage>
</organism>
<dbReference type="PANTHER" id="PTHR10903:SF167">
    <property type="entry name" value="GTPASE IMAP FAMILY MEMBER 6-RELATED"/>
    <property type="match status" value="1"/>
</dbReference>
<reference evidence="6" key="1">
    <citation type="submission" date="2025-08" db="UniProtKB">
        <authorList>
            <consortium name="RefSeq"/>
        </authorList>
    </citation>
    <scope>IDENTIFICATION</scope>
    <source>
        <tissue evidence="6">Muscle</tissue>
    </source>
</reference>
<dbReference type="PROSITE" id="PS51720">
    <property type="entry name" value="G_AIG1"/>
    <property type="match status" value="2"/>
</dbReference>
<keyword evidence="4" id="KW-0812">Transmembrane</keyword>
<dbReference type="OrthoDB" id="8954335at2759"/>
<keyword evidence="2" id="KW-0342">GTP-binding</keyword>
<accession>A0A9R0AYR7</accession>
<dbReference type="Pfam" id="PF04548">
    <property type="entry name" value="AIG1"/>
    <property type="match status" value="2"/>
</dbReference>
<sequence length="669" mass="73464">MDFSDQVPVERGIGSHRSPSELSLVLVGSIGCGKTMTADTLLGQSSAPGPSASSRVSQIRRGLSAGWRLSIVETPRWYWRGKELEADIRGETRQFLSSSVSGPCVFLILIPIGEFTEVEGRIPDQLERMFGPSVLGHTLVLLTCGEYLMGRSLDEYLGKEAGLQEVVRRCHGRCHVISNRRPDDRQQVLTLLQKVEQMIQRNGGFHLLRDEETHGRDVTEQEKTEMKLSATSYTMWNGGIGGKQTQINTFDKHTEETGSDGTIERRLINGLQSQQRECVETEARHTPLEKSPSFKLNKEGAILSQMMEVPEIQYSHSFINTIHHTFKKVSGDSETLSPVSSYSSDPLNDSSLPELRLVLLGRRGSGKSAAGNIILGREEFVTAAPQQCVKARALVEDTRVSVVDTPDWFQSERSPEEVKAQISSCVALLAPGPHAFLLCVPVDQPARSELPALSALEGAFGPDAVRRHTIILFTRSELLPEGAEGVEEVEAYITSRWPEMLEMVQRCGDRYHVLQRGNTAGQQSGGVKELLEKVQQTVKESGGDFYSCSLQQQNQEESSTVRRDRQRDRDRQSLSHSLDALKEEEEEVTSTVKINRLDSAAPARSLIRSVCETTSSCAGRVPKLLAVGALTGAALGVFLAGAVGGAVGAVLGSVVTEVGRRRFNKQKTE</sequence>
<dbReference type="PANTHER" id="PTHR10903">
    <property type="entry name" value="GTPASE, IMAP FAMILY MEMBER-RELATED"/>
    <property type="match status" value="1"/>
</dbReference>
<keyword evidence="1" id="KW-0547">Nucleotide-binding</keyword>
<feature type="domain" description="AIG1-type G" evidence="5">
    <location>
        <begin position="352"/>
        <end position="555"/>
    </location>
</feature>
<evidence type="ECO:0000313" key="6">
    <source>
        <dbReference type="RefSeq" id="XP_042613386.1"/>
    </source>
</evidence>
<gene>
    <name evidence="6" type="primary">LOC109069365</name>
</gene>
<evidence type="ECO:0000256" key="1">
    <source>
        <dbReference type="ARBA" id="ARBA00022741"/>
    </source>
</evidence>
<feature type="domain" description="AIG1-type G" evidence="5">
    <location>
        <begin position="19"/>
        <end position="216"/>
    </location>
</feature>
<keyword evidence="4" id="KW-0472">Membrane</keyword>
<feature type="compositionally biased region" description="Basic and acidic residues" evidence="3">
    <location>
        <begin position="559"/>
        <end position="573"/>
    </location>
</feature>
<dbReference type="InterPro" id="IPR006703">
    <property type="entry name" value="G_AIG1"/>
</dbReference>
<dbReference type="RefSeq" id="XP_042613386.1">
    <property type="nucleotide sequence ID" value="XM_042757452.1"/>
</dbReference>
<dbReference type="GeneID" id="109069365"/>
<dbReference type="InterPro" id="IPR045058">
    <property type="entry name" value="GIMA/IAN/Toc"/>
</dbReference>